<dbReference type="InterPro" id="IPR043502">
    <property type="entry name" value="DNA/RNA_pol_sf"/>
</dbReference>
<dbReference type="VEuPathDB" id="VectorBase:PPAI005009"/>
<dbReference type="EnsemblMetazoa" id="PPAI005009-RA">
    <property type="protein sequence ID" value="PPAI005009-PA"/>
    <property type="gene ID" value="PPAI005009"/>
</dbReference>
<dbReference type="Pfam" id="PF05380">
    <property type="entry name" value="Peptidase_A17"/>
    <property type="match status" value="1"/>
</dbReference>
<evidence type="ECO:0000313" key="2">
    <source>
        <dbReference type="EnsemblMetazoa" id="PPAI005009-PA"/>
    </source>
</evidence>
<evidence type="ECO:0008006" key="4">
    <source>
        <dbReference type="Google" id="ProtNLM"/>
    </source>
</evidence>
<evidence type="ECO:0000313" key="3">
    <source>
        <dbReference type="Proteomes" id="UP000092462"/>
    </source>
</evidence>
<dbReference type="SUPFAM" id="SSF56672">
    <property type="entry name" value="DNA/RNA polymerases"/>
    <property type="match status" value="1"/>
</dbReference>
<evidence type="ECO:0000256" key="1">
    <source>
        <dbReference type="SAM" id="MobiDB-lite"/>
    </source>
</evidence>
<dbReference type="GO" id="GO:0071897">
    <property type="term" value="P:DNA biosynthetic process"/>
    <property type="evidence" value="ECO:0007669"/>
    <property type="project" value="UniProtKB-ARBA"/>
</dbReference>
<dbReference type="Proteomes" id="UP000092462">
    <property type="component" value="Unassembled WGS sequence"/>
</dbReference>
<dbReference type="PANTHER" id="PTHR47331">
    <property type="entry name" value="PHD-TYPE DOMAIN-CONTAINING PROTEIN"/>
    <property type="match status" value="1"/>
</dbReference>
<dbReference type="AlphaFoldDB" id="A0A1B0GNN0"/>
<proteinExistence type="predicted"/>
<feature type="region of interest" description="Disordered" evidence="1">
    <location>
        <begin position="47"/>
        <end position="95"/>
    </location>
</feature>
<feature type="compositionally biased region" description="Polar residues" evidence="1">
    <location>
        <begin position="78"/>
        <end position="95"/>
    </location>
</feature>
<sequence>MSVDERFETVKSLKLCRNCLASHQTSSCTFHKCNRCKGRHNILLHEKFVNSSNNGSPRDANDSSGSGNSKSPSDSNADSHPSPTTVAISSVPSDSCATQPPKVFLATAMVDILNANQERIQCRMVLDSGAQICLVEVLKGAGFVLTKWMSNNQLLTPLHTSDSARDSVILQDTTTSVLGLTWDSKLDSFHFSAPISPSDVVHSKRDIASAIAKLFDPIGLVGPVIIEAKMLLQHLHSIKPKNPDKKSVKNSWDAPLPAEFLLRWKKFVEAFQEVRHISIPRWISTISNPTRVDLHIFCDASAKAYGAVIYYVSRDSCGNVCSRILMAKSRVAPLKEITIPRLELCGALLSAEMMHKVKPILNPTNVHYWTDSSIVLSWLNTPPDSYKLFVARRITHILKLSKAPQWRHVPTKDNPADVISRGCTPSQLASTILWWNGPPWLTEDESSWPTIFRPGSNVHDDVTCLAMVPDPAWHEVWMSRHSRLTTIKHVMAYILRFVNNTTPAKDKQFGSMLVHRFGA</sequence>
<organism evidence="2 3">
    <name type="scientific">Phlebotomus papatasi</name>
    <name type="common">Sandfly</name>
    <dbReference type="NCBI Taxonomy" id="29031"/>
    <lineage>
        <taxon>Eukaryota</taxon>
        <taxon>Metazoa</taxon>
        <taxon>Ecdysozoa</taxon>
        <taxon>Arthropoda</taxon>
        <taxon>Hexapoda</taxon>
        <taxon>Insecta</taxon>
        <taxon>Pterygota</taxon>
        <taxon>Neoptera</taxon>
        <taxon>Endopterygota</taxon>
        <taxon>Diptera</taxon>
        <taxon>Nematocera</taxon>
        <taxon>Psychodoidea</taxon>
        <taxon>Psychodidae</taxon>
        <taxon>Phlebotomus</taxon>
        <taxon>Phlebotomus</taxon>
    </lineage>
</organism>
<dbReference type="VEuPathDB" id="VectorBase:PPAPM1_006836"/>
<dbReference type="InterPro" id="IPR008042">
    <property type="entry name" value="Retrotrans_Pao"/>
</dbReference>
<name>A0A1B0GNN0_PHLPP</name>
<dbReference type="VEuPathDB" id="VectorBase:PPAPM1_008632"/>
<dbReference type="EMBL" id="AJVK01029570">
    <property type="status" value="NOT_ANNOTATED_CDS"/>
    <property type="molecule type" value="Genomic_DNA"/>
</dbReference>
<keyword evidence="3" id="KW-1185">Reference proteome</keyword>
<feature type="compositionally biased region" description="Low complexity" evidence="1">
    <location>
        <begin position="62"/>
        <end position="76"/>
    </location>
</feature>
<protein>
    <recommendedName>
        <fullName evidence="4">Peptidase aspartic putative domain-containing protein</fullName>
    </recommendedName>
</protein>
<reference evidence="2" key="1">
    <citation type="submission" date="2022-08" db="UniProtKB">
        <authorList>
            <consortium name="EnsemblMetazoa"/>
        </authorList>
    </citation>
    <scope>IDENTIFICATION</scope>
    <source>
        <strain evidence="2">Israel</strain>
    </source>
</reference>
<accession>A0A1B0GNN0</accession>